<dbReference type="InterPro" id="IPR013087">
    <property type="entry name" value="Znf_C2H2_type"/>
</dbReference>
<dbReference type="InterPro" id="IPR013762">
    <property type="entry name" value="Integrase-like_cat_sf"/>
</dbReference>
<dbReference type="Gene3D" id="1.10.443.10">
    <property type="entry name" value="Intergrase catalytic core"/>
    <property type="match status" value="1"/>
</dbReference>
<evidence type="ECO:0000259" key="3">
    <source>
        <dbReference type="PROSITE" id="PS00028"/>
    </source>
</evidence>
<dbReference type="InterPro" id="IPR011010">
    <property type="entry name" value="DNA_brk_join_enz"/>
</dbReference>
<dbReference type="EMBL" id="CAMXCT030000491">
    <property type="protein sequence ID" value="CAL4766823.1"/>
    <property type="molecule type" value="Genomic_DNA"/>
</dbReference>
<name>A0A9P1BWN1_9DINO</name>
<evidence type="ECO:0000313" key="6">
    <source>
        <dbReference type="Proteomes" id="UP001152797"/>
    </source>
</evidence>
<keyword evidence="1" id="KW-0233">DNA recombination</keyword>
<accession>A0A9P1BWN1</accession>
<organism evidence="4">
    <name type="scientific">Cladocopium goreaui</name>
    <dbReference type="NCBI Taxonomy" id="2562237"/>
    <lineage>
        <taxon>Eukaryota</taxon>
        <taxon>Sar</taxon>
        <taxon>Alveolata</taxon>
        <taxon>Dinophyceae</taxon>
        <taxon>Suessiales</taxon>
        <taxon>Symbiodiniaceae</taxon>
        <taxon>Cladocopium</taxon>
    </lineage>
</organism>
<dbReference type="Gene3D" id="3.40.50.150">
    <property type="entry name" value="Vaccinia Virus protein VP39"/>
    <property type="match status" value="1"/>
</dbReference>
<keyword evidence="6" id="KW-1185">Reference proteome</keyword>
<dbReference type="InterPro" id="IPR029063">
    <property type="entry name" value="SAM-dependent_MTases_sf"/>
</dbReference>
<comment type="caution">
    <text evidence="4">The sequence shown here is derived from an EMBL/GenBank/DDBJ whole genome shotgun (WGS) entry which is preliminary data.</text>
</comment>
<dbReference type="EMBL" id="CAMXCT020000491">
    <property type="protein sequence ID" value="CAL1132886.1"/>
    <property type="molecule type" value="Genomic_DNA"/>
</dbReference>
<feature type="compositionally biased region" description="Gly residues" evidence="2">
    <location>
        <begin position="837"/>
        <end position="846"/>
    </location>
</feature>
<sequence length="1326" mass="147089">MEGLWDALRASGQGLLASTLLRHGVRSVSDVALKSSVLQENGVLQWQIEAILAAGPQQAGSPAQVRADLPVAFQGKRANLSAALEAARPNQRARSLAALDEDVLARSTAPAHESRLRTYQAVCKAWDLEPFPLSNENVRAFAASLKAGGYRSAAVYFQSICSHQTRHLHLPVDSLLRHVIRDCLRSILRGLGAQRLKESFDAMRLNDCSFSFVDEAFSFDQVSHCRDLCIIGLWYMLRESELASARLSHLTLTDSELRLLIPIHKTDCYGQLCERVLSCSCRVRRHNLCVWHAAERHLIRDPSGKDIQRFHGHVLRVSGAQMLFAAGVHLQLIQLLGRWTSMTILRYTQQAGLNLLPSIPDVVLNNRPDVGSLAIAPAVGPQVDSDALSRAAPRISNESSRSGASSSSRTSTSGDITALRAELQILKQAVIKPPAAYVIRSRSKIVHLGCPHELSNPPSSWRSRCGWAYGQANFLRVSEISDPLRACQKCFDRNADSGSDVQSSGSGFSDLDLFVEAAAGDVIRSYFADRAIKTTATLALLAKDEDHLSSVLITPLMSGWEKQDGSRISLAEAEKPIADAILKHLWNEANSSWQAQMTLRHAPPVTSVPGAISLAAANPVAEEKIPRQLPPGVWANLLHEYQSQQIGGVDRIFPVNELLGTDKILARVYYEHTSSKTYSPVGLGELVAARTFTAAGEPNPLAKKDRSTTTLLLNDAKLVAAPEEAWQPRSVLAVLDGLASIRWCFILLKLGSEQAVHSYFDWLTRLVRSRPQKTEQFGQFFITISWKLATAMRSGQSFDAAASLLMKDLDVFSECMSREASSSTKKSNNTEKTGPQKGSGKGGGKSKFGQYRSQPYARQNKTWTAPYPDGNGMFGTLFLFVAWEVDPECLLITKRHFPQVVARGDFMSDPAADVVSLVSEYDPQGKKLILFVGAPPCPDFSAIRPDAPGRSGPEGQKFSHYCTWCREVESGLPHHRVGYLVGNVILQDRGEADFFSNALGCQTVAVDASDFGLISRPRLWWSRVDWHTVNSYPGSAKPLRWTKLHKFPRLHVDCDLQHASSLDLDGKHLDPRVQRHELCVPCLTTPSPSASGRAAPKRMKGKLDPYTKTRWLEDHRTYAPWQYEPHALLHDDQGNMQVPTAECKEQLHMLPKGYTAIDGVHDRSRHRVLANGWHCGVARFLFQFVLAAMVTGSASTTLKPPPRQSTLQWVEQLMRVQTAHVGPGFWPTQPICVAPSRDIWDHWHNATTADHPLHFPAKIAPGFVQCLKFQFDWRHDLVRIRDELAVEIHTMVDEWADHTHDWWLKLTYGRPFSGSHLVALQHSRAP</sequence>
<dbReference type="OrthoDB" id="414621at2759"/>
<feature type="region of interest" description="Disordered" evidence="2">
    <location>
        <begin position="820"/>
        <end position="850"/>
    </location>
</feature>
<dbReference type="Proteomes" id="UP001152797">
    <property type="component" value="Unassembled WGS sequence"/>
</dbReference>
<dbReference type="PROSITE" id="PS00028">
    <property type="entry name" value="ZINC_FINGER_C2H2_1"/>
    <property type="match status" value="1"/>
</dbReference>
<feature type="compositionally biased region" description="Low complexity" evidence="2">
    <location>
        <begin position="399"/>
        <end position="413"/>
    </location>
</feature>
<feature type="region of interest" description="Disordered" evidence="2">
    <location>
        <begin position="387"/>
        <end position="413"/>
    </location>
</feature>
<protein>
    <recommendedName>
        <fullName evidence="3">C2H2-type domain-containing protein</fullName>
    </recommendedName>
</protein>
<evidence type="ECO:0000313" key="5">
    <source>
        <dbReference type="EMBL" id="CAL4766823.1"/>
    </source>
</evidence>
<dbReference type="GO" id="GO:0003677">
    <property type="term" value="F:DNA binding"/>
    <property type="evidence" value="ECO:0007669"/>
    <property type="project" value="InterPro"/>
</dbReference>
<evidence type="ECO:0000256" key="1">
    <source>
        <dbReference type="ARBA" id="ARBA00023172"/>
    </source>
</evidence>
<reference evidence="5 6" key="2">
    <citation type="submission" date="2024-05" db="EMBL/GenBank/DDBJ databases">
        <authorList>
            <person name="Chen Y."/>
            <person name="Shah S."/>
            <person name="Dougan E. K."/>
            <person name="Thang M."/>
            <person name="Chan C."/>
        </authorList>
    </citation>
    <scope>NUCLEOTIDE SEQUENCE [LARGE SCALE GENOMIC DNA]</scope>
</reference>
<dbReference type="GO" id="GO:0015074">
    <property type="term" value="P:DNA integration"/>
    <property type="evidence" value="ECO:0007669"/>
    <property type="project" value="InterPro"/>
</dbReference>
<dbReference type="EMBL" id="CAMXCT010000491">
    <property type="protein sequence ID" value="CAI3979511.1"/>
    <property type="molecule type" value="Genomic_DNA"/>
</dbReference>
<reference evidence="4" key="1">
    <citation type="submission" date="2022-10" db="EMBL/GenBank/DDBJ databases">
        <authorList>
            <person name="Chen Y."/>
            <person name="Dougan E. K."/>
            <person name="Chan C."/>
            <person name="Rhodes N."/>
            <person name="Thang M."/>
        </authorList>
    </citation>
    <scope>NUCLEOTIDE SEQUENCE</scope>
</reference>
<dbReference type="SUPFAM" id="SSF53335">
    <property type="entry name" value="S-adenosyl-L-methionine-dependent methyltransferases"/>
    <property type="match status" value="1"/>
</dbReference>
<proteinExistence type="predicted"/>
<evidence type="ECO:0000313" key="4">
    <source>
        <dbReference type="EMBL" id="CAI3979511.1"/>
    </source>
</evidence>
<gene>
    <name evidence="4" type="ORF">C1SCF055_LOCUS7454</name>
</gene>
<dbReference type="GO" id="GO:0006310">
    <property type="term" value="P:DNA recombination"/>
    <property type="evidence" value="ECO:0007669"/>
    <property type="project" value="UniProtKB-KW"/>
</dbReference>
<dbReference type="SUPFAM" id="SSF56349">
    <property type="entry name" value="DNA breaking-rejoining enzymes"/>
    <property type="match status" value="1"/>
</dbReference>
<feature type="domain" description="C2H2-type" evidence="3">
    <location>
        <begin position="268"/>
        <end position="292"/>
    </location>
</feature>
<evidence type="ECO:0000256" key="2">
    <source>
        <dbReference type="SAM" id="MobiDB-lite"/>
    </source>
</evidence>